<proteinExistence type="predicted"/>
<evidence type="ECO:0000313" key="3">
    <source>
        <dbReference type="Proteomes" id="UP001164794"/>
    </source>
</evidence>
<reference evidence="2" key="1">
    <citation type="journal article" date="2022" name="Front. Microbiol.">
        <title>New perspectives on an old grouping: The genomic and phenotypic variability of Oxalobacter formigenes and the implications for calcium oxalate stone prevention.</title>
        <authorList>
            <person name="Chmiel J.A."/>
            <person name="Carr C."/>
            <person name="Stuivenberg G.A."/>
            <person name="Venema R."/>
            <person name="Chanyi R.M."/>
            <person name="Al K.F."/>
            <person name="Giguere D."/>
            <person name="Say H."/>
            <person name="Akouris P.P."/>
            <person name="Dominguez Romero S.A."/>
            <person name="Kwong A."/>
            <person name="Tai V."/>
            <person name="Koval S.F."/>
            <person name="Razvi H."/>
            <person name="Bjazevic J."/>
            <person name="Burton J.P."/>
        </authorList>
    </citation>
    <scope>NUCLEOTIDE SEQUENCE</scope>
    <source>
        <strain evidence="2">HOxNP-1</strain>
    </source>
</reference>
<keyword evidence="3" id="KW-1185">Reference proteome</keyword>
<dbReference type="Pfam" id="PF18734">
    <property type="entry name" value="HEPN_AbiU2"/>
    <property type="match status" value="1"/>
</dbReference>
<dbReference type="Proteomes" id="UP001164794">
    <property type="component" value="Chromosome"/>
</dbReference>
<protein>
    <recommendedName>
        <fullName evidence="1">HEPN AbiU2-like domain-containing protein</fullName>
    </recommendedName>
</protein>
<dbReference type="EMBL" id="CP098248">
    <property type="protein sequence ID" value="WAV96699.1"/>
    <property type="molecule type" value="Genomic_DNA"/>
</dbReference>
<feature type="domain" description="HEPN AbiU2-like" evidence="1">
    <location>
        <begin position="8"/>
        <end position="214"/>
    </location>
</feature>
<organism evidence="2 3">
    <name type="scientific">Oxalobacter aliiformigenes</name>
    <dbReference type="NCBI Taxonomy" id="2946593"/>
    <lineage>
        <taxon>Bacteria</taxon>
        <taxon>Pseudomonadati</taxon>
        <taxon>Pseudomonadota</taxon>
        <taxon>Betaproteobacteria</taxon>
        <taxon>Burkholderiales</taxon>
        <taxon>Oxalobacteraceae</taxon>
        <taxon>Oxalobacter</taxon>
    </lineage>
</organism>
<evidence type="ECO:0000313" key="2">
    <source>
        <dbReference type="EMBL" id="WAV96699.1"/>
    </source>
</evidence>
<accession>A0ABY7JGG3</accession>
<name>A0ABY7JGG3_9BURK</name>
<sequence length="237" mass="27188">MTINERLDKLKAAVKAAENEAVTAVMFHETWKPTAYDNELLERMGESFATHSFQIIRSSLRREMLLALMRLWDSNHQAIRMTKIREELRSTEVFNALVARRVSRIGITASGLPRYLNTKLDKKRDEVISLIEKYLEGGIGHATFLKIRALRDEHLAHRQITPSKASFADATDKDIEFFYEDTLEIVRLLLSLVLAVAFDLSEASKVYSHHAKFFWINARGERTEGHPNFHPPVPVAD</sequence>
<gene>
    <name evidence="2" type="ORF">NB645_07685</name>
</gene>
<dbReference type="RefSeq" id="WP_269264177.1">
    <property type="nucleotide sequence ID" value="NZ_CP098248.1"/>
</dbReference>
<dbReference type="InterPro" id="IPR040704">
    <property type="entry name" value="HEPN_AbiU2"/>
</dbReference>
<evidence type="ECO:0000259" key="1">
    <source>
        <dbReference type="Pfam" id="PF18734"/>
    </source>
</evidence>